<evidence type="ECO:0008006" key="2">
    <source>
        <dbReference type="Google" id="ProtNLM"/>
    </source>
</evidence>
<dbReference type="AlphaFoldDB" id="A0A6L2LYH6"/>
<proteinExistence type="predicted"/>
<dbReference type="EMBL" id="BKCJ010005456">
    <property type="protein sequence ID" value="GEU66853.1"/>
    <property type="molecule type" value="Genomic_DNA"/>
</dbReference>
<gene>
    <name evidence="1" type="ORF">Tci_038831</name>
</gene>
<evidence type="ECO:0000313" key="1">
    <source>
        <dbReference type="EMBL" id="GEU66853.1"/>
    </source>
</evidence>
<sequence>MHGHGHPKLTKKLNDKIPKMLDEMFKRVRAFIRGEAATRSAEMVPPSQGDKGYIRSSWSEGPEKLEIEQIEEVVASAKMAHLVKDILQNNQKNMSQGRNNVKVINMIREGGNRKRPFEEERSGLTDELTFLAILQNQLTDEPIILEGVIEGNQSSAGRFFKRNVSSYENNRSSNNYGKGRKKQNGANGVCDNKISFAIHCHNRKDRNKKPQSERLYRNADTWKGCKVHGRRCSGVDVKRKCPG</sequence>
<name>A0A6L2LYH6_TANCI</name>
<accession>A0A6L2LYH6</accession>
<reference evidence="1" key="1">
    <citation type="journal article" date="2019" name="Sci. Rep.">
        <title>Draft genome of Tanacetum cinerariifolium, the natural source of mosquito coil.</title>
        <authorList>
            <person name="Yamashiro T."/>
            <person name="Shiraishi A."/>
            <person name="Satake H."/>
            <person name="Nakayama K."/>
        </authorList>
    </citation>
    <scope>NUCLEOTIDE SEQUENCE</scope>
</reference>
<protein>
    <recommendedName>
        <fullName evidence="2">Reverse transcriptase domain-containing protein</fullName>
    </recommendedName>
</protein>
<comment type="caution">
    <text evidence="1">The sequence shown here is derived from an EMBL/GenBank/DDBJ whole genome shotgun (WGS) entry which is preliminary data.</text>
</comment>
<organism evidence="1">
    <name type="scientific">Tanacetum cinerariifolium</name>
    <name type="common">Dalmatian daisy</name>
    <name type="synonym">Chrysanthemum cinerariifolium</name>
    <dbReference type="NCBI Taxonomy" id="118510"/>
    <lineage>
        <taxon>Eukaryota</taxon>
        <taxon>Viridiplantae</taxon>
        <taxon>Streptophyta</taxon>
        <taxon>Embryophyta</taxon>
        <taxon>Tracheophyta</taxon>
        <taxon>Spermatophyta</taxon>
        <taxon>Magnoliopsida</taxon>
        <taxon>eudicotyledons</taxon>
        <taxon>Gunneridae</taxon>
        <taxon>Pentapetalae</taxon>
        <taxon>asterids</taxon>
        <taxon>campanulids</taxon>
        <taxon>Asterales</taxon>
        <taxon>Asteraceae</taxon>
        <taxon>Asteroideae</taxon>
        <taxon>Anthemideae</taxon>
        <taxon>Anthemidinae</taxon>
        <taxon>Tanacetum</taxon>
    </lineage>
</organism>